<evidence type="ECO:0000259" key="4">
    <source>
        <dbReference type="PROSITE" id="PS50893"/>
    </source>
</evidence>
<evidence type="ECO:0000256" key="2">
    <source>
        <dbReference type="ARBA" id="ARBA00022741"/>
    </source>
</evidence>
<dbReference type="SUPFAM" id="SSF52540">
    <property type="entry name" value="P-loop containing nucleoside triphosphate hydrolases"/>
    <property type="match status" value="1"/>
</dbReference>
<dbReference type="GO" id="GO:0005524">
    <property type="term" value="F:ATP binding"/>
    <property type="evidence" value="ECO:0007669"/>
    <property type="project" value="UniProtKB-KW"/>
</dbReference>
<keyword evidence="3 5" id="KW-0067">ATP-binding</keyword>
<gene>
    <name evidence="5" type="ordered locus">DMR_37160</name>
</gene>
<dbReference type="STRING" id="573370.DMR_37160"/>
<dbReference type="Proteomes" id="UP000009071">
    <property type="component" value="Chromosome"/>
</dbReference>
<reference evidence="5 6" key="1">
    <citation type="journal article" date="2009" name="Genome Res.">
        <title>Whole genome sequence of Desulfovibrio magneticus strain RS-1 revealed common gene clusters in magnetotactic bacteria.</title>
        <authorList>
            <person name="Nakazawa H."/>
            <person name="Arakaki A."/>
            <person name="Narita-Yamada S."/>
            <person name="Yashiro I."/>
            <person name="Jinno K."/>
            <person name="Aoki N."/>
            <person name="Tsuruyama A."/>
            <person name="Okamura Y."/>
            <person name="Tanikawa S."/>
            <person name="Fujita N."/>
            <person name="Takeyama H."/>
            <person name="Matsunaga T."/>
        </authorList>
    </citation>
    <scope>NUCLEOTIDE SEQUENCE [LARGE SCALE GENOMIC DNA]</scope>
    <source>
        <strain evidence="6">ATCC 700980 / DSM 13731 / RS-1</strain>
    </source>
</reference>
<dbReference type="Pfam" id="PF00005">
    <property type="entry name" value="ABC_tran"/>
    <property type="match status" value="1"/>
</dbReference>
<dbReference type="RefSeq" id="WP_015862349.1">
    <property type="nucleotide sequence ID" value="NC_012796.1"/>
</dbReference>
<organism evidence="5 6">
    <name type="scientific">Solidesulfovibrio magneticus (strain ATCC 700980 / DSM 13731 / RS-1)</name>
    <name type="common">Desulfovibrio magneticus</name>
    <dbReference type="NCBI Taxonomy" id="573370"/>
    <lineage>
        <taxon>Bacteria</taxon>
        <taxon>Pseudomonadati</taxon>
        <taxon>Thermodesulfobacteriota</taxon>
        <taxon>Desulfovibrionia</taxon>
        <taxon>Desulfovibrionales</taxon>
        <taxon>Desulfovibrionaceae</taxon>
        <taxon>Solidesulfovibrio</taxon>
    </lineage>
</organism>
<keyword evidence="2" id="KW-0547">Nucleotide-binding</keyword>
<protein>
    <submittedName>
        <fullName evidence="5">ABC transporter ATP-binding protein</fullName>
    </submittedName>
</protein>
<dbReference type="InterPro" id="IPR027417">
    <property type="entry name" value="P-loop_NTPase"/>
</dbReference>
<dbReference type="Gene3D" id="3.40.50.300">
    <property type="entry name" value="P-loop containing nucleotide triphosphate hydrolases"/>
    <property type="match status" value="1"/>
</dbReference>
<dbReference type="InterPro" id="IPR003439">
    <property type="entry name" value="ABC_transporter-like_ATP-bd"/>
</dbReference>
<dbReference type="HOGENOM" id="CLU_000604_1_22_7"/>
<keyword evidence="6" id="KW-1185">Reference proteome</keyword>
<dbReference type="AlphaFoldDB" id="C4XM79"/>
<dbReference type="GO" id="GO:0016887">
    <property type="term" value="F:ATP hydrolysis activity"/>
    <property type="evidence" value="ECO:0007669"/>
    <property type="project" value="InterPro"/>
</dbReference>
<dbReference type="eggNOG" id="COG1116">
    <property type="taxonomic scope" value="Bacteria"/>
</dbReference>
<dbReference type="KEGG" id="dma:DMR_37160"/>
<dbReference type="InterPro" id="IPR050166">
    <property type="entry name" value="ABC_transporter_ATP-bind"/>
</dbReference>
<evidence type="ECO:0000313" key="5">
    <source>
        <dbReference type="EMBL" id="BAH77207.1"/>
    </source>
</evidence>
<evidence type="ECO:0000313" key="6">
    <source>
        <dbReference type="Proteomes" id="UP000009071"/>
    </source>
</evidence>
<keyword evidence="1" id="KW-0813">Transport</keyword>
<evidence type="ECO:0000256" key="3">
    <source>
        <dbReference type="ARBA" id="ARBA00022840"/>
    </source>
</evidence>
<dbReference type="PROSITE" id="PS50893">
    <property type="entry name" value="ABC_TRANSPORTER_2"/>
    <property type="match status" value="1"/>
</dbReference>
<dbReference type="SMART" id="SM00382">
    <property type="entry name" value="AAA"/>
    <property type="match status" value="1"/>
</dbReference>
<evidence type="ECO:0000256" key="1">
    <source>
        <dbReference type="ARBA" id="ARBA00022448"/>
    </source>
</evidence>
<dbReference type="PANTHER" id="PTHR42788:SF13">
    <property type="entry name" value="ALIPHATIC SULFONATES IMPORT ATP-BINDING PROTEIN SSUB"/>
    <property type="match status" value="1"/>
</dbReference>
<sequence length="278" mass="29863">MSPNGPAGRAKGLVVGDLRFVRDGRTLFDDLRFHIAPGQHVCLYGPPGCGKSLLLRLLAGLEIPAFGRVTWDGRDVAGQDLDRGLVLCDSGLFPWLSLLENCVMAGDAARPDTPPGPIQAQAEAALVLAGLGDVRHKRPLELSPGLRQRANLARALVLGSPVLLLDDPCGPLDHGERPALEAFLSRLVGDVTPARTIVIATADLDEALGLGERVIGLSPVPGPTVCDETTPGPRPVNRDVLYGTRPFQDLRRTINDSYRQDRRRRLAAREFFGLGEGI</sequence>
<dbReference type="OrthoDB" id="5449409at2"/>
<accession>C4XM79</accession>
<feature type="domain" description="ABC transporter" evidence="4">
    <location>
        <begin position="13"/>
        <end position="244"/>
    </location>
</feature>
<dbReference type="InterPro" id="IPR003593">
    <property type="entry name" value="AAA+_ATPase"/>
</dbReference>
<name>C4XM79_SOLM1</name>
<dbReference type="EMBL" id="AP010904">
    <property type="protein sequence ID" value="BAH77207.1"/>
    <property type="molecule type" value="Genomic_DNA"/>
</dbReference>
<dbReference type="PANTHER" id="PTHR42788">
    <property type="entry name" value="TAURINE IMPORT ATP-BINDING PROTEIN-RELATED"/>
    <property type="match status" value="1"/>
</dbReference>
<proteinExistence type="predicted"/>